<organism evidence="1 2">
    <name type="scientific">Acropora cervicornis</name>
    <name type="common">Staghorn coral</name>
    <dbReference type="NCBI Taxonomy" id="6130"/>
    <lineage>
        <taxon>Eukaryota</taxon>
        <taxon>Metazoa</taxon>
        <taxon>Cnidaria</taxon>
        <taxon>Anthozoa</taxon>
        <taxon>Hexacorallia</taxon>
        <taxon>Scleractinia</taxon>
        <taxon>Astrocoeniina</taxon>
        <taxon>Acroporidae</taxon>
        <taxon>Acropora</taxon>
    </lineage>
</organism>
<reference evidence="1" key="1">
    <citation type="journal article" date="2023" name="G3 (Bethesda)">
        <title>Whole genome assembly and annotation of the endangered Caribbean coral Acropora cervicornis.</title>
        <authorList>
            <person name="Selwyn J.D."/>
            <person name="Vollmer S.V."/>
        </authorList>
    </citation>
    <scope>NUCLEOTIDE SEQUENCE</scope>
    <source>
        <strain evidence="1">K2</strain>
    </source>
</reference>
<dbReference type="PANTHER" id="PTHR47331">
    <property type="entry name" value="PHD-TYPE DOMAIN-CONTAINING PROTEIN"/>
    <property type="match status" value="1"/>
</dbReference>
<dbReference type="InterPro" id="IPR008042">
    <property type="entry name" value="Retrotrans_Pao"/>
</dbReference>
<protein>
    <submittedName>
        <fullName evidence="1">Uncharacterized protein</fullName>
    </submittedName>
</protein>
<dbReference type="Proteomes" id="UP001249851">
    <property type="component" value="Unassembled WGS sequence"/>
</dbReference>
<accession>A0AAD9UTE4</accession>
<name>A0AAD9UTE4_ACRCE</name>
<keyword evidence="2" id="KW-1185">Reference proteome</keyword>
<evidence type="ECO:0000313" key="2">
    <source>
        <dbReference type="Proteomes" id="UP001249851"/>
    </source>
</evidence>
<evidence type="ECO:0000313" key="1">
    <source>
        <dbReference type="EMBL" id="KAK2549017.1"/>
    </source>
</evidence>
<comment type="caution">
    <text evidence="1">The sequence shown here is derived from an EMBL/GenBank/DDBJ whole genome shotgun (WGS) entry which is preliminary data.</text>
</comment>
<dbReference type="AlphaFoldDB" id="A0AAD9UTE4"/>
<sequence length="223" mass="25035">MMKDGTYQAQLIASKNRIAPVKIVDIVRLELSGAVIAKRLRVFIQTEVRYNFTAVYHIVDSEIVKAMISKESYGFNSFAANRIGEIQQKTDPQDWFWTAGDLNIADWVIRGKSPEELGPCSIWQSGPEFLKQPVEEWPVSSQANVEKSPERHKTVMTTHAKEIETLAARIDIGRFSKIELLKNTTARILKLYKQYKKSAGGSPGSAVEMGKLTVADTDAAERF</sequence>
<proteinExistence type="predicted"/>
<reference evidence="1" key="2">
    <citation type="journal article" date="2023" name="Science">
        <title>Genomic signatures of disease resistance in endangered staghorn corals.</title>
        <authorList>
            <person name="Vollmer S.V."/>
            <person name="Selwyn J.D."/>
            <person name="Despard B.A."/>
            <person name="Roesel C.L."/>
        </authorList>
    </citation>
    <scope>NUCLEOTIDE SEQUENCE</scope>
    <source>
        <strain evidence="1">K2</strain>
    </source>
</reference>
<dbReference type="EMBL" id="JARQWQ010000133">
    <property type="protein sequence ID" value="KAK2549017.1"/>
    <property type="molecule type" value="Genomic_DNA"/>
</dbReference>
<gene>
    <name evidence="1" type="ORF">P5673_030646</name>
</gene>
<dbReference type="Pfam" id="PF05380">
    <property type="entry name" value="Peptidase_A17"/>
    <property type="match status" value="1"/>
</dbReference>